<dbReference type="EMBL" id="GL983947">
    <property type="protein sequence ID" value="EGR30750.1"/>
    <property type="molecule type" value="Genomic_DNA"/>
</dbReference>
<name>G0QVJ0_ICHMU</name>
<dbReference type="RefSeq" id="XP_004032337.1">
    <property type="nucleotide sequence ID" value="XM_004032289.1"/>
</dbReference>
<gene>
    <name evidence="1" type="ORF">IMG5_124160</name>
</gene>
<sequence>MYENLNYSIGYINTNKILENPLSVSSNPVPLISTDNNPNWSVLGGQNQLDYTVLSADYVEKVINSDDLNILGGFVSEENRSQKGKSFVFENKNLCKSY</sequence>
<dbReference type="InParanoid" id="G0QVJ0"/>
<proteinExistence type="predicted"/>
<dbReference type="AlphaFoldDB" id="G0QVJ0"/>
<protein>
    <submittedName>
        <fullName evidence="1">Uncharacterized protein</fullName>
    </submittedName>
</protein>
<reference evidence="1 2" key="1">
    <citation type="submission" date="2011-07" db="EMBL/GenBank/DDBJ databases">
        <authorList>
            <person name="Coyne R."/>
            <person name="Brami D."/>
            <person name="Johnson J."/>
            <person name="Hostetler J."/>
            <person name="Hannick L."/>
            <person name="Clark T."/>
            <person name="Cassidy-Hanley D."/>
            <person name="Inman J."/>
        </authorList>
    </citation>
    <scope>NUCLEOTIDE SEQUENCE [LARGE SCALE GENOMIC DNA]</scope>
    <source>
        <strain evidence="1 2">G5</strain>
    </source>
</reference>
<evidence type="ECO:0000313" key="2">
    <source>
        <dbReference type="Proteomes" id="UP000008983"/>
    </source>
</evidence>
<organism evidence="1 2">
    <name type="scientific">Ichthyophthirius multifiliis</name>
    <name type="common">White spot disease agent</name>
    <name type="synonym">Ich</name>
    <dbReference type="NCBI Taxonomy" id="5932"/>
    <lineage>
        <taxon>Eukaryota</taxon>
        <taxon>Sar</taxon>
        <taxon>Alveolata</taxon>
        <taxon>Ciliophora</taxon>
        <taxon>Intramacronucleata</taxon>
        <taxon>Oligohymenophorea</taxon>
        <taxon>Hymenostomatida</taxon>
        <taxon>Ophryoglenina</taxon>
        <taxon>Ichthyophthirius</taxon>
    </lineage>
</organism>
<keyword evidence="2" id="KW-1185">Reference proteome</keyword>
<dbReference type="Proteomes" id="UP000008983">
    <property type="component" value="Unassembled WGS sequence"/>
</dbReference>
<accession>G0QVJ0</accession>
<evidence type="ECO:0000313" key="1">
    <source>
        <dbReference type="EMBL" id="EGR30750.1"/>
    </source>
</evidence>
<dbReference type="GeneID" id="14906866"/>